<feature type="compositionally biased region" description="Low complexity" evidence="1">
    <location>
        <begin position="226"/>
        <end position="240"/>
    </location>
</feature>
<gene>
    <name evidence="2" type="ORF">C8A05DRAFT_35127</name>
</gene>
<feature type="region of interest" description="Disordered" evidence="1">
    <location>
        <begin position="226"/>
        <end position="252"/>
    </location>
</feature>
<comment type="caution">
    <text evidence="2">The sequence shown here is derived from an EMBL/GenBank/DDBJ whole genome shotgun (WGS) entry which is preliminary data.</text>
</comment>
<feature type="compositionally biased region" description="Acidic residues" evidence="1">
    <location>
        <begin position="346"/>
        <end position="363"/>
    </location>
</feature>
<evidence type="ECO:0000313" key="2">
    <source>
        <dbReference type="EMBL" id="KAK3901195.1"/>
    </source>
</evidence>
<feature type="region of interest" description="Disordered" evidence="1">
    <location>
        <begin position="346"/>
        <end position="389"/>
    </location>
</feature>
<feature type="compositionally biased region" description="Basic and acidic residues" evidence="1">
    <location>
        <begin position="369"/>
        <end position="386"/>
    </location>
</feature>
<accession>A0AAN6MHY6</accession>
<keyword evidence="3" id="KW-1185">Reference proteome</keyword>
<dbReference type="AlphaFoldDB" id="A0AAN6MHY6"/>
<reference evidence="2" key="1">
    <citation type="journal article" date="2023" name="Mol. Phylogenet. Evol.">
        <title>Genome-scale phylogeny and comparative genomics of the fungal order Sordariales.</title>
        <authorList>
            <person name="Hensen N."/>
            <person name="Bonometti L."/>
            <person name="Westerberg I."/>
            <person name="Brannstrom I.O."/>
            <person name="Guillou S."/>
            <person name="Cros-Aarteil S."/>
            <person name="Calhoun S."/>
            <person name="Haridas S."/>
            <person name="Kuo A."/>
            <person name="Mondo S."/>
            <person name="Pangilinan J."/>
            <person name="Riley R."/>
            <person name="LaButti K."/>
            <person name="Andreopoulos B."/>
            <person name="Lipzen A."/>
            <person name="Chen C."/>
            <person name="Yan M."/>
            <person name="Daum C."/>
            <person name="Ng V."/>
            <person name="Clum A."/>
            <person name="Steindorff A."/>
            <person name="Ohm R.A."/>
            <person name="Martin F."/>
            <person name="Silar P."/>
            <person name="Natvig D.O."/>
            <person name="Lalanne C."/>
            <person name="Gautier V."/>
            <person name="Ament-Velasquez S.L."/>
            <person name="Kruys A."/>
            <person name="Hutchinson M.I."/>
            <person name="Powell A.J."/>
            <person name="Barry K."/>
            <person name="Miller A.N."/>
            <person name="Grigoriev I.V."/>
            <person name="Debuchy R."/>
            <person name="Gladieux P."/>
            <person name="Hiltunen Thoren M."/>
            <person name="Johannesson H."/>
        </authorList>
    </citation>
    <scope>NUCLEOTIDE SEQUENCE</scope>
    <source>
        <strain evidence="2">CBS 103.79</strain>
    </source>
</reference>
<organism evidence="2 3">
    <name type="scientific">Staphylotrichum tortipilum</name>
    <dbReference type="NCBI Taxonomy" id="2831512"/>
    <lineage>
        <taxon>Eukaryota</taxon>
        <taxon>Fungi</taxon>
        <taxon>Dikarya</taxon>
        <taxon>Ascomycota</taxon>
        <taxon>Pezizomycotina</taxon>
        <taxon>Sordariomycetes</taxon>
        <taxon>Sordariomycetidae</taxon>
        <taxon>Sordariales</taxon>
        <taxon>Chaetomiaceae</taxon>
        <taxon>Staphylotrichum</taxon>
    </lineage>
</organism>
<dbReference type="Pfam" id="PF13136">
    <property type="entry name" value="DUF3984"/>
    <property type="match status" value="1"/>
</dbReference>
<dbReference type="InterPro" id="IPR025040">
    <property type="entry name" value="DUF3984"/>
</dbReference>
<name>A0AAN6MHY6_9PEZI</name>
<feature type="region of interest" description="Disordered" evidence="1">
    <location>
        <begin position="62"/>
        <end position="133"/>
    </location>
</feature>
<evidence type="ECO:0000313" key="3">
    <source>
        <dbReference type="Proteomes" id="UP001303889"/>
    </source>
</evidence>
<sequence>MDLDMEDFEMRAERQRQRSLNILTDDDPFDDTRSIPCLSAPTTPVTTALQAALQHLPRVSRTATATTTYPDDDDLPRGIPKSRSAARITTTGGGTRSRQSHTPRRAQSSRNLRHGTTNGGTRTPTTPAPPPSASMIDLLAQVGARLSLEARAGLGETWILPRASLPHLAGGIPSETDPVSLFELADADEYTLAQESYFGSRRMERRASRSPLNYAAATAAAATPARSRVGSRVGSRMGSRTQSQVGMGGAAALGGAMTPAERAVEQLSQMEMDDYFSPRPGDRDTPEEMIPGPDFVDLAARLEALEARDEARLNDEEYCRQLFRETAYGPKWFTRLVRWYKDEGLDEDDEEEEYEEEDYDEEGTPGAYEELRREQRRRSENSRAFRESLMNPIDTRNIQPLSEDQGMLGDAWWLMSVTAKALFS</sequence>
<proteinExistence type="predicted"/>
<feature type="compositionally biased region" description="Low complexity" evidence="1">
    <location>
        <begin position="115"/>
        <end position="125"/>
    </location>
</feature>
<protein>
    <submittedName>
        <fullName evidence="2">Uncharacterized protein</fullName>
    </submittedName>
</protein>
<reference evidence="2" key="2">
    <citation type="submission" date="2023-05" db="EMBL/GenBank/DDBJ databases">
        <authorList>
            <consortium name="Lawrence Berkeley National Laboratory"/>
            <person name="Steindorff A."/>
            <person name="Hensen N."/>
            <person name="Bonometti L."/>
            <person name="Westerberg I."/>
            <person name="Brannstrom I.O."/>
            <person name="Guillou S."/>
            <person name="Cros-Aarteil S."/>
            <person name="Calhoun S."/>
            <person name="Haridas S."/>
            <person name="Kuo A."/>
            <person name="Mondo S."/>
            <person name="Pangilinan J."/>
            <person name="Riley R."/>
            <person name="Labutti K."/>
            <person name="Andreopoulos B."/>
            <person name="Lipzen A."/>
            <person name="Chen C."/>
            <person name="Yanf M."/>
            <person name="Daum C."/>
            <person name="Ng V."/>
            <person name="Clum A."/>
            <person name="Ohm R."/>
            <person name="Martin F."/>
            <person name="Silar P."/>
            <person name="Natvig D."/>
            <person name="Lalanne C."/>
            <person name="Gautier V."/>
            <person name="Ament-Velasquez S.L."/>
            <person name="Kruys A."/>
            <person name="Hutchinson M.I."/>
            <person name="Powell A.J."/>
            <person name="Barry K."/>
            <person name="Miller A.N."/>
            <person name="Grigoriev I.V."/>
            <person name="Debuchy R."/>
            <person name="Gladieux P."/>
            <person name="Thoren M.H."/>
            <person name="Johannesson H."/>
        </authorList>
    </citation>
    <scope>NUCLEOTIDE SEQUENCE</scope>
    <source>
        <strain evidence="2">CBS 103.79</strain>
    </source>
</reference>
<evidence type="ECO:0000256" key="1">
    <source>
        <dbReference type="SAM" id="MobiDB-lite"/>
    </source>
</evidence>
<dbReference type="EMBL" id="MU855600">
    <property type="protein sequence ID" value="KAK3901195.1"/>
    <property type="molecule type" value="Genomic_DNA"/>
</dbReference>
<dbReference type="Proteomes" id="UP001303889">
    <property type="component" value="Unassembled WGS sequence"/>
</dbReference>